<comment type="caution">
    <text evidence="6">The sequence shown here is derived from an EMBL/GenBank/DDBJ whole genome shotgun (WGS) entry which is preliminary data.</text>
</comment>
<sequence length="169" mass="19438">MKKIIILLSIFIITSTLSAQDADDLVKTGDIMPEFKLTSTVNGNIDSKELKGKIILINIFATWCPPCQLELAEIKNDLWPKYKDNPKFVMLTVGREHSDEELTKYNEKKGFTFPLYPDQKRDFTSKFATKSIPRSYIVDETGKIIYTSLGFQKKEFESLMKILDEKLSK</sequence>
<dbReference type="AlphaFoldDB" id="A0A840CUR5"/>
<dbReference type="Pfam" id="PF08534">
    <property type="entry name" value="Redoxin"/>
    <property type="match status" value="1"/>
</dbReference>
<dbReference type="InterPro" id="IPR017937">
    <property type="entry name" value="Thioredoxin_CS"/>
</dbReference>
<evidence type="ECO:0000256" key="4">
    <source>
        <dbReference type="SAM" id="SignalP"/>
    </source>
</evidence>
<dbReference type="GO" id="GO:0017004">
    <property type="term" value="P:cytochrome complex assembly"/>
    <property type="evidence" value="ECO:0007669"/>
    <property type="project" value="UniProtKB-KW"/>
</dbReference>
<feature type="chain" id="PRO_5032933558" evidence="4">
    <location>
        <begin position="20"/>
        <end position="169"/>
    </location>
</feature>
<dbReference type="InterPro" id="IPR013740">
    <property type="entry name" value="Redoxin"/>
</dbReference>
<dbReference type="RefSeq" id="WP_183308770.1">
    <property type="nucleotide sequence ID" value="NZ_JACIEP010000019.1"/>
</dbReference>
<evidence type="ECO:0000313" key="6">
    <source>
        <dbReference type="EMBL" id="MBB4037928.1"/>
    </source>
</evidence>
<dbReference type="InterPro" id="IPR013766">
    <property type="entry name" value="Thioredoxin_domain"/>
</dbReference>
<dbReference type="PROSITE" id="PS51352">
    <property type="entry name" value="THIOREDOXIN_2"/>
    <property type="match status" value="1"/>
</dbReference>
<name>A0A840CUR5_9BACT</name>
<evidence type="ECO:0000256" key="3">
    <source>
        <dbReference type="ARBA" id="ARBA00023284"/>
    </source>
</evidence>
<keyword evidence="3" id="KW-0676">Redox-active center</keyword>
<dbReference type="CDD" id="cd02966">
    <property type="entry name" value="TlpA_like_family"/>
    <property type="match status" value="1"/>
</dbReference>
<dbReference type="GO" id="GO:0030313">
    <property type="term" value="C:cell envelope"/>
    <property type="evidence" value="ECO:0007669"/>
    <property type="project" value="UniProtKB-SubCell"/>
</dbReference>
<organism evidence="6 7">
    <name type="scientific">Dysgonomonas hofstadii</name>
    <dbReference type="NCBI Taxonomy" id="637886"/>
    <lineage>
        <taxon>Bacteria</taxon>
        <taxon>Pseudomonadati</taxon>
        <taxon>Bacteroidota</taxon>
        <taxon>Bacteroidia</taxon>
        <taxon>Bacteroidales</taxon>
        <taxon>Dysgonomonadaceae</taxon>
        <taxon>Dysgonomonas</taxon>
    </lineage>
</organism>
<dbReference type="SUPFAM" id="SSF52833">
    <property type="entry name" value="Thioredoxin-like"/>
    <property type="match status" value="1"/>
</dbReference>
<proteinExistence type="predicted"/>
<dbReference type="PANTHER" id="PTHR42852:SF13">
    <property type="entry name" value="PROTEIN DIPZ"/>
    <property type="match status" value="1"/>
</dbReference>
<dbReference type="PROSITE" id="PS00194">
    <property type="entry name" value="THIOREDOXIN_1"/>
    <property type="match status" value="1"/>
</dbReference>
<protein>
    <submittedName>
        <fullName evidence="6">Peroxiredoxin</fullName>
    </submittedName>
</protein>
<comment type="subcellular location">
    <subcellularLocation>
        <location evidence="1">Cell envelope</location>
    </subcellularLocation>
</comment>
<dbReference type="Proteomes" id="UP000555103">
    <property type="component" value="Unassembled WGS sequence"/>
</dbReference>
<keyword evidence="2" id="KW-0201">Cytochrome c-type biogenesis</keyword>
<accession>A0A840CUR5</accession>
<dbReference type="InterPro" id="IPR050553">
    <property type="entry name" value="Thioredoxin_ResA/DsbE_sf"/>
</dbReference>
<keyword evidence="4" id="KW-0732">Signal</keyword>
<feature type="signal peptide" evidence="4">
    <location>
        <begin position="1"/>
        <end position="19"/>
    </location>
</feature>
<evidence type="ECO:0000256" key="2">
    <source>
        <dbReference type="ARBA" id="ARBA00022748"/>
    </source>
</evidence>
<dbReference type="PANTHER" id="PTHR42852">
    <property type="entry name" value="THIOL:DISULFIDE INTERCHANGE PROTEIN DSBE"/>
    <property type="match status" value="1"/>
</dbReference>
<keyword evidence="7" id="KW-1185">Reference proteome</keyword>
<dbReference type="GO" id="GO:0016491">
    <property type="term" value="F:oxidoreductase activity"/>
    <property type="evidence" value="ECO:0007669"/>
    <property type="project" value="InterPro"/>
</dbReference>
<evidence type="ECO:0000313" key="7">
    <source>
        <dbReference type="Proteomes" id="UP000555103"/>
    </source>
</evidence>
<reference evidence="6 7" key="1">
    <citation type="submission" date="2020-08" db="EMBL/GenBank/DDBJ databases">
        <title>Genomic Encyclopedia of Type Strains, Phase IV (KMG-IV): sequencing the most valuable type-strain genomes for metagenomic binning, comparative biology and taxonomic classification.</title>
        <authorList>
            <person name="Goeker M."/>
        </authorList>
    </citation>
    <scope>NUCLEOTIDE SEQUENCE [LARGE SCALE GENOMIC DNA]</scope>
    <source>
        <strain evidence="6 7">DSM 104969</strain>
    </source>
</reference>
<gene>
    <name evidence="6" type="ORF">GGR21_003852</name>
</gene>
<evidence type="ECO:0000259" key="5">
    <source>
        <dbReference type="PROSITE" id="PS51352"/>
    </source>
</evidence>
<feature type="domain" description="Thioredoxin" evidence="5">
    <location>
        <begin position="26"/>
        <end position="168"/>
    </location>
</feature>
<dbReference type="InterPro" id="IPR036249">
    <property type="entry name" value="Thioredoxin-like_sf"/>
</dbReference>
<evidence type="ECO:0000256" key="1">
    <source>
        <dbReference type="ARBA" id="ARBA00004196"/>
    </source>
</evidence>
<dbReference type="Gene3D" id="3.40.30.10">
    <property type="entry name" value="Glutaredoxin"/>
    <property type="match status" value="1"/>
</dbReference>
<dbReference type="EMBL" id="JACIEP010000019">
    <property type="protein sequence ID" value="MBB4037928.1"/>
    <property type="molecule type" value="Genomic_DNA"/>
</dbReference>